<dbReference type="GO" id="GO:0008081">
    <property type="term" value="F:phosphoric diester hydrolase activity"/>
    <property type="evidence" value="ECO:0007669"/>
    <property type="project" value="UniProtKB-ARBA"/>
</dbReference>
<accession>A0A4R6M880</accession>
<proteinExistence type="predicted"/>
<dbReference type="PROSITE" id="PS51832">
    <property type="entry name" value="HD_GYP"/>
    <property type="match status" value="1"/>
</dbReference>
<dbReference type="Proteomes" id="UP000294656">
    <property type="component" value="Unassembled WGS sequence"/>
</dbReference>
<dbReference type="SUPFAM" id="SSF103190">
    <property type="entry name" value="Sensory domain-like"/>
    <property type="match status" value="1"/>
</dbReference>
<dbReference type="InterPro" id="IPR003607">
    <property type="entry name" value="HD/PDEase_dom"/>
</dbReference>
<reference evidence="3 4" key="1">
    <citation type="submission" date="2019-03" db="EMBL/GenBank/DDBJ databases">
        <title>Genomic Encyclopedia of Type Strains, Phase III (KMG-III): the genomes of soil and plant-associated and newly described type strains.</title>
        <authorList>
            <person name="Whitman W."/>
        </authorList>
    </citation>
    <scope>NUCLEOTIDE SEQUENCE [LARGE SCALE GENOMIC DNA]</scope>
    <source>
        <strain evidence="3 4">CECT 7378</strain>
    </source>
</reference>
<feature type="domain" description="HD-GYP" evidence="2">
    <location>
        <begin position="806"/>
        <end position="935"/>
    </location>
</feature>
<dbReference type="OrthoDB" id="9764808at2"/>
<organism evidence="3 4">
    <name type="scientific">Marinomonas balearica</name>
    <dbReference type="NCBI Taxonomy" id="491947"/>
    <lineage>
        <taxon>Bacteria</taxon>
        <taxon>Pseudomonadati</taxon>
        <taxon>Pseudomonadota</taxon>
        <taxon>Gammaproteobacteria</taxon>
        <taxon>Oceanospirillales</taxon>
        <taxon>Oceanospirillaceae</taxon>
        <taxon>Marinomonas</taxon>
    </lineage>
</organism>
<name>A0A4R6M880_9GAMM</name>
<dbReference type="AlphaFoldDB" id="A0A4R6M880"/>
<dbReference type="Gene3D" id="3.30.450.20">
    <property type="entry name" value="PAS domain"/>
    <property type="match status" value="1"/>
</dbReference>
<dbReference type="InterPro" id="IPR037522">
    <property type="entry name" value="HD_GYP_dom"/>
</dbReference>
<gene>
    <name evidence="3" type="ORF">DFP79_2193</name>
</gene>
<comment type="caution">
    <text evidence="3">The sequence shown here is derived from an EMBL/GenBank/DDBJ whole genome shotgun (WGS) entry which is preliminary data.</text>
</comment>
<feature type="transmembrane region" description="Helical" evidence="1">
    <location>
        <begin position="12"/>
        <end position="38"/>
    </location>
</feature>
<dbReference type="SUPFAM" id="SSF109604">
    <property type="entry name" value="HD-domain/PDEase-like"/>
    <property type="match status" value="2"/>
</dbReference>
<protein>
    <submittedName>
        <fullName evidence="3">HD domain-containing protein</fullName>
    </submittedName>
</protein>
<dbReference type="SUPFAM" id="SSF55781">
    <property type="entry name" value="GAF domain-like"/>
    <property type="match status" value="1"/>
</dbReference>
<dbReference type="CDD" id="cd00077">
    <property type="entry name" value="HDc"/>
    <property type="match status" value="2"/>
</dbReference>
<dbReference type="RefSeq" id="WP_133503956.1">
    <property type="nucleotide sequence ID" value="NZ_SNXC01000012.1"/>
</dbReference>
<feature type="transmembrane region" description="Helical" evidence="1">
    <location>
        <begin position="345"/>
        <end position="367"/>
    </location>
</feature>
<dbReference type="SMART" id="SM00471">
    <property type="entry name" value="HDc"/>
    <property type="match status" value="1"/>
</dbReference>
<dbReference type="Pfam" id="PF13487">
    <property type="entry name" value="HD_5"/>
    <property type="match status" value="1"/>
</dbReference>
<dbReference type="InterPro" id="IPR029151">
    <property type="entry name" value="Sensor-like_sf"/>
</dbReference>
<keyword evidence="1" id="KW-0472">Membrane</keyword>
<evidence type="ECO:0000313" key="3">
    <source>
        <dbReference type="EMBL" id="TDO97376.1"/>
    </source>
</evidence>
<dbReference type="EMBL" id="SNXC01000012">
    <property type="protein sequence ID" value="TDO97376.1"/>
    <property type="molecule type" value="Genomic_DNA"/>
</dbReference>
<evidence type="ECO:0000313" key="4">
    <source>
        <dbReference type="Proteomes" id="UP000294656"/>
    </source>
</evidence>
<sequence length="963" mass="108649">MIERKTHSGIPLQVIVSSAIIISMLILAAGLTGVSYYLNRTTLISEVKQNAVQVSNHLNHQIQQVTKSVDATVKLLEFDVITSMESLETRRQRLPTLARIMRLNHVLSAVYVGYEDGDFVLLRSLKNTHAKTTLSAPEEAEFMLQSIERDANGKVTRTWWEYFDDELNSISIRNPSNYLFDPRKRPWFKNASNQSTVSLTAPYVFFSTLEIGTTFALQNKKTGAVVGVDASIQDISGFMKDLRPDLNTEIALVDQDGLVIGSSSDHSLIRYNIDTPRLITVDELETPILEQLMNLEPPSNSLAKLTVAGDHWYGFHQPVINESGQNWRILYSVPETELLKDVNEYLIHQLTLSVGIIAILMLFGWFIGRSVSRPLLLLSEEVGALASFDFNRKIHVPSSVKEVNLLSNLTGHMALAIKNFQSITQELSRDPDLEKMLDQVSQHLVTITSSESGAVYLCSETEGEMILATNTNMEAPKSILCGAHDWPKMKISLHKVLDDANKRVFLAPLVDRDESMLGALVLRLPKESLATDAAFQRFIEEVSGAAATAISTRKQFESQQTLMEAIIRLLADAIDAKSPYTSGHCERVPILAELLVEAAINSNDSEYKDFSMTEAEKREFRIAAWLHDCGKITSSEHIVDKATKLETIHNRIHEIRTRFEVLWRDAEITYLNGLIAGESAIELEKSKIRTQRKLLDDFAFIARSNIGSERMDDEDIERIAAIGKQTWQRHFSSHIGLSREEIAHLPSTPEVLPVTEQLIADKTEHIIPWGIRRPTVEKNNPKNIWGFDMTVPKQALNKGEFYNLSIKRGTLTHEERFSINEHIVQTIKMLTALPFPDELKNVPNIAGNHHEKIDGTGYPRKLTKEQLSIPERIMAIADVFEALTAADRPYKAAKTLSESMRILAFMAKEQHLDKDLFKLFVTSNAYLSYAEQFLKAEQIDTVSQSRLFQWAGIENQHDEHTIK</sequence>
<dbReference type="Gene3D" id="1.10.3210.10">
    <property type="entry name" value="Hypothetical protein af1432"/>
    <property type="match status" value="2"/>
</dbReference>
<keyword evidence="1" id="KW-0812">Transmembrane</keyword>
<dbReference type="PANTHER" id="PTHR43155:SF2">
    <property type="entry name" value="CYCLIC DI-GMP PHOSPHODIESTERASE PA4108"/>
    <property type="match status" value="1"/>
</dbReference>
<keyword evidence="1" id="KW-1133">Transmembrane helix</keyword>
<dbReference type="Gene3D" id="6.10.340.10">
    <property type="match status" value="1"/>
</dbReference>
<keyword evidence="4" id="KW-1185">Reference proteome</keyword>
<evidence type="ECO:0000256" key="1">
    <source>
        <dbReference type="SAM" id="Phobius"/>
    </source>
</evidence>
<dbReference type="PANTHER" id="PTHR43155">
    <property type="entry name" value="CYCLIC DI-GMP PHOSPHODIESTERASE PA4108-RELATED"/>
    <property type="match status" value="1"/>
</dbReference>
<evidence type="ECO:0000259" key="2">
    <source>
        <dbReference type="PROSITE" id="PS51832"/>
    </source>
</evidence>